<dbReference type="RefSeq" id="WP_060819121.1">
    <property type="nucleotide sequence ID" value="NZ_LIRB01000082.1"/>
</dbReference>
<evidence type="ECO:0000256" key="1">
    <source>
        <dbReference type="SAM" id="Phobius"/>
    </source>
</evidence>
<dbReference type="PATRIC" id="fig|483937.3.peg.6110"/>
<feature type="transmembrane region" description="Helical" evidence="1">
    <location>
        <begin position="80"/>
        <end position="101"/>
    </location>
</feature>
<evidence type="ECO:0000313" key="3">
    <source>
        <dbReference type="Proteomes" id="UP000070475"/>
    </source>
</evidence>
<name>A0A132UBW1_9BACL</name>
<feature type="transmembrane region" description="Helical" evidence="1">
    <location>
        <begin position="49"/>
        <end position="74"/>
    </location>
</feature>
<reference evidence="2 3" key="1">
    <citation type="submission" date="2015-08" db="EMBL/GenBank/DDBJ databases">
        <title>Genomes of Paenibacillus riograndensis.</title>
        <authorList>
            <person name="Sant'Anna F.H."/>
            <person name="Souza R."/>
            <person name="Ambrosini A."/>
            <person name="Bach E."/>
            <person name="Fernandes G."/>
            <person name="Balsanelli E."/>
            <person name="Baura V.A."/>
            <person name="Pedrosa F.O."/>
            <person name="Souza E.M."/>
            <person name="Passaglia L."/>
        </authorList>
    </citation>
    <scope>NUCLEOTIDE SEQUENCE [LARGE SCALE GENOMIC DNA]</scope>
    <source>
        <strain evidence="2 3">CAS34</strain>
    </source>
</reference>
<dbReference type="OrthoDB" id="1955774at2"/>
<comment type="caution">
    <text evidence="2">The sequence shown here is derived from an EMBL/GenBank/DDBJ whole genome shotgun (WGS) entry which is preliminary data.</text>
</comment>
<evidence type="ECO:0000313" key="2">
    <source>
        <dbReference type="EMBL" id="KWX81022.1"/>
    </source>
</evidence>
<keyword evidence="1" id="KW-0472">Membrane</keyword>
<dbReference type="Proteomes" id="UP000070475">
    <property type="component" value="Unassembled WGS sequence"/>
</dbReference>
<keyword evidence="1" id="KW-1133">Transmembrane helix</keyword>
<keyword evidence="3" id="KW-1185">Reference proteome</keyword>
<keyword evidence="1" id="KW-0812">Transmembrane</keyword>
<dbReference type="EMBL" id="LIRB01000082">
    <property type="protein sequence ID" value="KWX81022.1"/>
    <property type="molecule type" value="Genomic_DNA"/>
</dbReference>
<accession>A0A132UBW1</accession>
<organism evidence="2 3">
    <name type="scientific">Paenibacillus riograndensis</name>
    <dbReference type="NCBI Taxonomy" id="483937"/>
    <lineage>
        <taxon>Bacteria</taxon>
        <taxon>Bacillati</taxon>
        <taxon>Bacillota</taxon>
        <taxon>Bacilli</taxon>
        <taxon>Bacillales</taxon>
        <taxon>Paenibacillaceae</taxon>
        <taxon>Paenibacillus</taxon>
        <taxon>Paenibacillus sonchi group</taxon>
    </lineage>
</organism>
<sequence>MENNNEAFSFTYSAKQQEEIRSIRQKYLPREADKMEQLRRLDKRAERSGTMLSIIVGVTGAMLLGLGLACILSWKDFFISGIIIGVIGLIGVALAYPVFLIRTQKERKKLAPEIMKLIDELSHG</sequence>
<dbReference type="AlphaFoldDB" id="A0A132UBW1"/>
<gene>
    <name evidence="2" type="ORF">AMQ84_01450</name>
</gene>
<proteinExistence type="predicted"/>
<protein>
    <submittedName>
        <fullName evidence="2">Uncharacterized protein</fullName>
    </submittedName>
</protein>